<feature type="compositionally biased region" description="Low complexity" evidence="1">
    <location>
        <begin position="68"/>
        <end position="82"/>
    </location>
</feature>
<feature type="non-terminal residue" evidence="2">
    <location>
        <position position="416"/>
    </location>
</feature>
<dbReference type="EMBL" id="CADCTU010000751">
    <property type="protein sequence ID" value="CAA9349990.1"/>
    <property type="molecule type" value="Genomic_DNA"/>
</dbReference>
<feature type="compositionally biased region" description="Basic and acidic residues" evidence="1">
    <location>
        <begin position="332"/>
        <end position="343"/>
    </location>
</feature>
<gene>
    <name evidence="2" type="ORF">AVDCRST_MAG11-3462</name>
</gene>
<feature type="compositionally biased region" description="Basic and acidic residues" evidence="1">
    <location>
        <begin position="9"/>
        <end position="25"/>
    </location>
</feature>
<feature type="compositionally biased region" description="Basic residues" evidence="1">
    <location>
        <begin position="26"/>
        <end position="46"/>
    </location>
</feature>
<evidence type="ECO:0000256" key="1">
    <source>
        <dbReference type="SAM" id="MobiDB-lite"/>
    </source>
</evidence>
<feature type="non-terminal residue" evidence="2">
    <location>
        <position position="1"/>
    </location>
</feature>
<feature type="compositionally biased region" description="Gly residues" evidence="1">
    <location>
        <begin position="407"/>
        <end position="416"/>
    </location>
</feature>
<feature type="compositionally biased region" description="Basic residues" evidence="1">
    <location>
        <begin position="390"/>
        <end position="406"/>
    </location>
</feature>
<protein>
    <submittedName>
        <fullName evidence="2">Uncharacterized protein</fullName>
    </submittedName>
</protein>
<sequence>AEVGPHPPRRADAQPRRATHRFDPHARRRPRGARGARVAHRAAARPRAHERGGDEPRGAVGGDHDPGGARAPLHALLRARLPAPDHARGAARLPVQPRGARARPVPHQPAAGRGDRRRGAHRHDRAGGVQPGRPGAAVGGRGAADAGRRAAARATRPPAGGGGEQARGAGGQRDGAGRGGRAGARGRGARPQRGVAGVRHHPAAAHEHPRGARAALLPARGRRPVPAEADQGPPEPPGQEDRGADRARDRGVDLDVPALGAPDERRRGDRRRGGDVPARDAEPDPLGRARRGARVHPVPRRAHDGGDPHDRRAHELRQRGAGAARAGGVPRDQPRAGELRLPDADEPQAHAQPRGGVRGTRVLVVALGRAGRVPRRADRGDVQDLLRPHRRARVGRRVPRRARRGGAARGGEGGGV</sequence>
<feature type="compositionally biased region" description="Gly residues" evidence="1">
    <location>
        <begin position="159"/>
        <end position="186"/>
    </location>
</feature>
<feature type="compositionally biased region" description="Basic and acidic residues" evidence="1">
    <location>
        <begin position="239"/>
        <end position="253"/>
    </location>
</feature>
<feature type="compositionally biased region" description="Low complexity" evidence="1">
    <location>
        <begin position="319"/>
        <end position="328"/>
    </location>
</feature>
<name>A0A6J4MA53_9BACT</name>
<feature type="compositionally biased region" description="Basic residues" evidence="1">
    <location>
        <begin position="115"/>
        <end position="124"/>
    </location>
</feature>
<organism evidence="2">
    <name type="scientific">uncultured Gemmatimonadaceae bacterium</name>
    <dbReference type="NCBI Taxonomy" id="246130"/>
    <lineage>
        <taxon>Bacteria</taxon>
        <taxon>Pseudomonadati</taxon>
        <taxon>Gemmatimonadota</taxon>
        <taxon>Gemmatimonadia</taxon>
        <taxon>Gemmatimonadales</taxon>
        <taxon>Gemmatimonadaceae</taxon>
        <taxon>environmental samples</taxon>
    </lineage>
</organism>
<feature type="region of interest" description="Disordered" evidence="1">
    <location>
        <begin position="390"/>
        <end position="416"/>
    </location>
</feature>
<evidence type="ECO:0000313" key="2">
    <source>
        <dbReference type="EMBL" id="CAA9349990.1"/>
    </source>
</evidence>
<proteinExistence type="predicted"/>
<feature type="compositionally biased region" description="Basic and acidic residues" evidence="1">
    <location>
        <begin position="47"/>
        <end position="67"/>
    </location>
</feature>
<feature type="compositionally biased region" description="Basic and acidic residues" evidence="1">
    <location>
        <begin position="262"/>
        <end position="287"/>
    </location>
</feature>
<feature type="compositionally biased region" description="Basic residues" evidence="1">
    <location>
        <begin position="288"/>
        <end position="300"/>
    </location>
</feature>
<feature type="compositionally biased region" description="Basic and acidic residues" evidence="1">
    <location>
        <begin position="301"/>
        <end position="318"/>
    </location>
</feature>
<feature type="region of interest" description="Disordered" evidence="1">
    <location>
        <begin position="1"/>
        <end position="357"/>
    </location>
</feature>
<feature type="compositionally biased region" description="Low complexity" evidence="1">
    <location>
        <begin position="212"/>
        <end position="227"/>
    </location>
</feature>
<feature type="compositionally biased region" description="Low complexity" evidence="1">
    <location>
        <begin position="127"/>
        <end position="136"/>
    </location>
</feature>
<accession>A0A6J4MA53</accession>
<reference evidence="2" key="1">
    <citation type="submission" date="2020-02" db="EMBL/GenBank/DDBJ databases">
        <authorList>
            <person name="Meier V. D."/>
        </authorList>
    </citation>
    <scope>NUCLEOTIDE SEQUENCE</scope>
    <source>
        <strain evidence="2">AVDCRST_MAG11</strain>
    </source>
</reference>
<dbReference type="AlphaFoldDB" id="A0A6J4MA53"/>